<evidence type="ECO:0000256" key="2">
    <source>
        <dbReference type="ARBA" id="ARBA00008053"/>
    </source>
</evidence>
<dbReference type="RefSeq" id="WP_003353177.1">
    <property type="nucleotide sequence ID" value="NZ_JH414745.1"/>
</dbReference>
<keyword evidence="5 6" id="KW-0472">Membrane</keyword>
<dbReference type="Proteomes" id="UP000011747">
    <property type="component" value="Unassembled WGS sequence"/>
</dbReference>
<keyword evidence="3 6" id="KW-0812">Transmembrane</keyword>
<evidence type="ECO:0000313" key="7">
    <source>
        <dbReference type="EMBL" id="EHL78918.1"/>
    </source>
</evidence>
<feature type="transmembrane region" description="Helical" evidence="6">
    <location>
        <begin position="355"/>
        <end position="377"/>
    </location>
</feature>
<accession>G9QIU3</accession>
<evidence type="ECO:0000256" key="5">
    <source>
        <dbReference type="ARBA" id="ARBA00023136"/>
    </source>
</evidence>
<evidence type="ECO:0000313" key="8">
    <source>
        <dbReference type="Proteomes" id="UP000011747"/>
    </source>
</evidence>
<evidence type="ECO:0000256" key="4">
    <source>
        <dbReference type="ARBA" id="ARBA00022989"/>
    </source>
</evidence>
<keyword evidence="4 6" id="KW-1133">Transmembrane helix</keyword>
<evidence type="ECO:0000256" key="3">
    <source>
        <dbReference type="ARBA" id="ARBA00022692"/>
    </source>
</evidence>
<gene>
    <name evidence="7" type="ORF">HMPREF1015_02104</name>
</gene>
<dbReference type="GO" id="GO:0005886">
    <property type="term" value="C:plasma membrane"/>
    <property type="evidence" value="ECO:0007669"/>
    <property type="project" value="UniProtKB-SubCell"/>
</dbReference>
<dbReference type="Pfam" id="PF04286">
    <property type="entry name" value="DUF445"/>
    <property type="match status" value="1"/>
</dbReference>
<proteinExistence type="inferred from homology"/>
<dbReference type="AlphaFoldDB" id="G9QIU3"/>
<dbReference type="HOGENOM" id="CLU_042384_0_0_9"/>
<organism evidence="7 8">
    <name type="scientific">Bacillus smithii 7_3_47FAA</name>
    <dbReference type="NCBI Taxonomy" id="665952"/>
    <lineage>
        <taxon>Bacteria</taxon>
        <taxon>Bacillati</taxon>
        <taxon>Bacillota</taxon>
        <taxon>Bacilli</taxon>
        <taxon>Bacillales</taxon>
        <taxon>Bacillaceae</taxon>
        <taxon>Bacillus</taxon>
    </lineage>
</organism>
<protein>
    <submittedName>
        <fullName evidence="7">Uncharacterized protein</fullName>
    </submittedName>
</protein>
<dbReference type="InterPro" id="IPR016991">
    <property type="entry name" value="UCP032178"/>
</dbReference>
<sequence length="378" mass="43640">MSGSLLVLFMVIIGAVIGGITNAIAILMLFRPYRSLYIGKWHIPFTPGLIPKRRKEIAFQLGKMVSDHLVTPQSIQKKFQDPQFLQDMTSLVQQEAKRLFTSEKTIKEWMELAGVQDLEKRLERYLKKKMEKTIVEMGNSYSSQTIKDVLSPETIRKLEEKLPDVSAYILQHAMNYFSSSDGKQRVKKMLDDFLAERGMMGSMLQMLLGNSSIVDKILPEMMKFLRNPGTNEILLSIIRAEFEKMLEWKWERILSEWLDKNTVEKGTEFIVHQFNTETFFQKTLSDLLNSYEEEILKQYIPRLVEKAAPFFSNRIQTIIEKLRIADIVREEVESFSLERIEKMVIEIANKELKAITYLGALLGGVIGLLQGFVTLLVP</sequence>
<feature type="transmembrane region" description="Helical" evidence="6">
    <location>
        <begin position="6"/>
        <end position="30"/>
    </location>
</feature>
<dbReference type="PIRSF" id="PIRSF032178">
    <property type="entry name" value="UCP032178"/>
    <property type="match status" value="1"/>
</dbReference>
<keyword evidence="8" id="KW-1185">Reference proteome</keyword>
<comment type="subcellular location">
    <subcellularLocation>
        <location evidence="1">Cell membrane</location>
    </subcellularLocation>
</comment>
<dbReference type="PANTHER" id="PTHR35791">
    <property type="entry name" value="UPF0754 MEMBRANE PROTEIN YHEB"/>
    <property type="match status" value="1"/>
</dbReference>
<evidence type="ECO:0000256" key="1">
    <source>
        <dbReference type="ARBA" id="ARBA00004236"/>
    </source>
</evidence>
<dbReference type="EMBL" id="ACWF01000047">
    <property type="protein sequence ID" value="EHL78918.1"/>
    <property type="molecule type" value="Genomic_DNA"/>
</dbReference>
<dbReference type="PATRIC" id="fig|665952.3.peg.881"/>
<dbReference type="PANTHER" id="PTHR35791:SF1">
    <property type="entry name" value="UPF0754 MEMBRANE PROTEIN YHEB"/>
    <property type="match status" value="1"/>
</dbReference>
<evidence type="ECO:0000256" key="6">
    <source>
        <dbReference type="SAM" id="Phobius"/>
    </source>
</evidence>
<comment type="similarity">
    <text evidence="2">Belongs to the UPF0754 family.</text>
</comment>
<dbReference type="InterPro" id="IPR007383">
    <property type="entry name" value="DUF445"/>
</dbReference>
<reference evidence="7 8" key="1">
    <citation type="submission" date="2011-09" db="EMBL/GenBank/DDBJ databases">
        <title>The Genome Sequence of Bacillus smithii 7_3_47FAA.</title>
        <authorList>
            <consortium name="The Broad Institute Genome Sequencing Platform"/>
            <person name="Earl A."/>
            <person name="Ward D."/>
            <person name="Feldgarden M."/>
            <person name="Gevers D."/>
            <person name="Daigneault M."/>
            <person name="Strauss J."/>
            <person name="Allen-Vercoe E."/>
            <person name="Young S.K."/>
            <person name="Zeng Q."/>
            <person name="Gargeya S."/>
            <person name="Fitzgerald M."/>
            <person name="Haas B."/>
            <person name="Abouelleil A."/>
            <person name="Alvarado L."/>
            <person name="Arachchi H.M."/>
            <person name="Berlin A."/>
            <person name="Brown A."/>
            <person name="Chapman S.B."/>
            <person name="Chen Z."/>
            <person name="Dunbar C."/>
            <person name="Freedman E."/>
            <person name="Gearin G."/>
            <person name="Goldberg J."/>
            <person name="Griggs A."/>
            <person name="Gujja S."/>
            <person name="Heiman D."/>
            <person name="Howarth C."/>
            <person name="Larson L."/>
            <person name="Lui A."/>
            <person name="MacDonald P.J.P."/>
            <person name="Montmayeur A."/>
            <person name="Murphy C."/>
            <person name="Neiman D."/>
            <person name="Pearson M."/>
            <person name="Priest M."/>
            <person name="Roberts A."/>
            <person name="Saif S."/>
            <person name="Shea T."/>
            <person name="Shenoy N."/>
            <person name="Sisk P."/>
            <person name="Stolte C."/>
            <person name="Sykes S."/>
            <person name="Wortman J."/>
            <person name="Nusbaum C."/>
            <person name="Birren B."/>
        </authorList>
    </citation>
    <scope>NUCLEOTIDE SEQUENCE [LARGE SCALE GENOMIC DNA]</scope>
    <source>
        <strain evidence="7 8">7_3_47FAA</strain>
    </source>
</reference>
<comment type="caution">
    <text evidence="7">The sequence shown here is derived from an EMBL/GenBank/DDBJ whole genome shotgun (WGS) entry which is preliminary data.</text>
</comment>
<name>G9QIU3_9BACI</name>